<dbReference type="Gene3D" id="3.10.20.370">
    <property type="match status" value="1"/>
</dbReference>
<evidence type="ECO:0000313" key="10">
    <source>
        <dbReference type="EMBL" id="KAF9760669.1"/>
    </source>
</evidence>
<dbReference type="Pfam" id="PF00078">
    <property type="entry name" value="RVT_1"/>
    <property type="match status" value="1"/>
</dbReference>
<dbReference type="GO" id="GO:0004519">
    <property type="term" value="F:endonuclease activity"/>
    <property type="evidence" value="ECO:0007669"/>
    <property type="project" value="UniProtKB-KW"/>
</dbReference>
<evidence type="ECO:0000256" key="2">
    <source>
        <dbReference type="ARBA" id="ARBA00022695"/>
    </source>
</evidence>
<dbReference type="Gene3D" id="2.40.70.10">
    <property type="entry name" value="Acid Proteases"/>
    <property type="match status" value="1"/>
</dbReference>
<dbReference type="GO" id="GO:0005634">
    <property type="term" value="C:nucleus"/>
    <property type="evidence" value="ECO:0007669"/>
    <property type="project" value="UniProtKB-ARBA"/>
</dbReference>
<dbReference type="Gene3D" id="3.10.10.10">
    <property type="entry name" value="HIV Type 1 Reverse Transcriptase, subunit A, domain 1"/>
    <property type="match status" value="1"/>
</dbReference>
<accession>A0A9P6KX47</accession>
<keyword evidence="6" id="KW-0511">Multifunctional enzyme</keyword>
<dbReference type="PANTHER" id="PTHR37984:SF5">
    <property type="entry name" value="PROTEIN NYNRIN-LIKE"/>
    <property type="match status" value="1"/>
</dbReference>
<evidence type="ECO:0000259" key="8">
    <source>
        <dbReference type="PROSITE" id="PS50878"/>
    </source>
</evidence>
<dbReference type="InterPro" id="IPR000477">
    <property type="entry name" value="RT_dom"/>
</dbReference>
<keyword evidence="3" id="KW-0540">Nuclease</keyword>
<dbReference type="InterPro" id="IPR012337">
    <property type="entry name" value="RNaseH-like_sf"/>
</dbReference>
<dbReference type="Pfam" id="PF00665">
    <property type="entry name" value="rve"/>
    <property type="match status" value="1"/>
</dbReference>
<dbReference type="InterPro" id="IPR001584">
    <property type="entry name" value="Integrase_cat-core"/>
</dbReference>
<protein>
    <submittedName>
        <fullName evidence="10">Transposon Tf2-6 polyprotein</fullName>
    </submittedName>
</protein>
<dbReference type="Pfam" id="PF17921">
    <property type="entry name" value="Integrase_H2C2"/>
    <property type="match status" value="1"/>
</dbReference>
<keyword evidence="1" id="KW-0808">Transferase</keyword>
<sequence>MNNKTPDTRNYHISETRPSYTKNQFVNKKKIYTKSILETYFNLGYVILSSNDKQSENLKERREEEEKNQRTCKFKLVIEGLEEELYQEIKVIDDIRHLDIIRWCKGFDDLVSLNKWPKNIQAAVLRQLIKDERIVKHGIKDNWKDVREQLIKHVYPPEEERLYKKKLQNIQQINYQTIQEYYDELKKNIDILRIITKMKEGEIQSLFSESFYNGLGRYTYGRVIEFDFAKFEDCFEYLLALETKVKVRSKEMKENQGHTINKRYTPHPTKNNNEQNNVQKYCKLHRYGNHTTEECYKYDKDFYKKKDNKQITNEQNYLIKERVNNPTKTALIGTINEQNIELRIDCGASRSFIRSDTVKKLKLELIEAEKITTIFGNGHTENTNHVVELEILLKDHNITLFEKLYVLEKLPENILLGNDFLFNNEIVLDYKNRVIFVKNQPIDMLGRDEIHPEEMDRILYERVLCIEEESKLNSKVQEKLTEYIRKNEKLMKIKIAPIKLFIDEEIKKQTLVPQYYSVPLKYVKGAKAEIQRLLEADIIEEHRAPFASPSFLIEKKNKELRLVVDYRKINAYIKDEISTIPKIFESLYKIGTNKIFSKIDLKNGFNQLELDKESRDITSFTMLGQQYRYKRVPFGIKSGPKLFQRTINIILSGIENCSVYIDDIIIYGKDETEHNETLLKVLDRLGKYNVKINFDKSKFLTRKIEILGNVIENGTIKIDTESIDKLLNSNFKKESKKDIQKIIGTITWYRNFIPDVSRKILSLTRLLRNDTMEKWGEEQERALNNIKEEIKTKAQLSLPDFNKKFRLQCDASEEGMGAVLFQDHGVISYYSKKFNSIEKNYTIVEKEMFAMLKALQFYRTLIQGYAIEIETDSRNCIFENKTISKRTERWKLMFNEFDLTIKNIKGTDNNIADKLSRCFLINEKETTNFFKQIEKMLKIENMVCVKDKSDKYVVREDKRHAFIKKVHEFSIHAGITTMYYNIKDIYYVKNIKEIIEEVVKTCEKCLRCKKLSKTRTQKFRITSSKLMDTICSDIFGPFEMEEYDRSSRCYNEKGYLLTITDVYSRYTEVFNLRNVTAKELILQFQSWFKRHRKPRIIICDNGKQYTSKEFDEFLKINEVRKIATPMYHPASNGISERLNQSIAEVLRMNKNVDIKEILKLIMKRLNGNYHRGIREQPNAIVKGFSDYARFKEVKRHVPLLVQRMKDIRISKQRINKTSEIKIGDLILIRNFNGKKLDDMFVGPFKVEQVGVRGLWYKIEGKAEWLHWDDIKLFKQNLKIDY</sequence>
<evidence type="ECO:0000256" key="4">
    <source>
        <dbReference type="ARBA" id="ARBA00022759"/>
    </source>
</evidence>
<dbReference type="InterPro" id="IPR041588">
    <property type="entry name" value="Integrase_H2C2"/>
</dbReference>
<dbReference type="GO" id="GO:0004190">
    <property type="term" value="F:aspartic-type endopeptidase activity"/>
    <property type="evidence" value="ECO:0007669"/>
    <property type="project" value="InterPro"/>
</dbReference>
<evidence type="ECO:0000313" key="11">
    <source>
        <dbReference type="Proteomes" id="UP000740883"/>
    </source>
</evidence>
<dbReference type="InterPro" id="IPR043128">
    <property type="entry name" value="Rev_trsase/Diguanyl_cyclase"/>
</dbReference>
<dbReference type="EMBL" id="SBJO01000545">
    <property type="protein sequence ID" value="KAF9760669.1"/>
    <property type="molecule type" value="Genomic_DNA"/>
</dbReference>
<dbReference type="InterPro" id="IPR043502">
    <property type="entry name" value="DNA/RNA_pol_sf"/>
</dbReference>
<dbReference type="Proteomes" id="UP000740883">
    <property type="component" value="Unassembled WGS sequence"/>
</dbReference>
<dbReference type="CDD" id="cd09274">
    <property type="entry name" value="RNase_HI_RT_Ty3"/>
    <property type="match status" value="1"/>
</dbReference>
<evidence type="ECO:0000256" key="6">
    <source>
        <dbReference type="ARBA" id="ARBA00023268"/>
    </source>
</evidence>
<evidence type="ECO:0000256" key="1">
    <source>
        <dbReference type="ARBA" id="ARBA00022679"/>
    </source>
</evidence>
<dbReference type="PANTHER" id="PTHR37984">
    <property type="entry name" value="PROTEIN CBG26694"/>
    <property type="match status" value="1"/>
</dbReference>
<dbReference type="GO" id="GO:0006508">
    <property type="term" value="P:proteolysis"/>
    <property type="evidence" value="ECO:0007669"/>
    <property type="project" value="InterPro"/>
</dbReference>
<dbReference type="Pfam" id="PF03732">
    <property type="entry name" value="Retrotrans_gag"/>
    <property type="match status" value="1"/>
</dbReference>
<keyword evidence="4" id="KW-0255">Endonuclease</keyword>
<dbReference type="GO" id="GO:0016779">
    <property type="term" value="F:nucleotidyltransferase activity"/>
    <property type="evidence" value="ECO:0007669"/>
    <property type="project" value="UniProtKB-KW"/>
</dbReference>
<dbReference type="Pfam" id="PF17919">
    <property type="entry name" value="RT_RNaseH_2"/>
    <property type="match status" value="1"/>
</dbReference>
<name>A0A9P6KX47_9MICR</name>
<dbReference type="PROSITE" id="PS50878">
    <property type="entry name" value="RT_POL"/>
    <property type="match status" value="1"/>
</dbReference>
<dbReference type="SUPFAM" id="SSF50630">
    <property type="entry name" value="Acid proteases"/>
    <property type="match status" value="1"/>
</dbReference>
<dbReference type="PROSITE" id="PS50175">
    <property type="entry name" value="ASP_PROT_RETROV"/>
    <property type="match status" value="1"/>
</dbReference>
<dbReference type="SUPFAM" id="SSF53098">
    <property type="entry name" value="Ribonuclease H-like"/>
    <property type="match status" value="1"/>
</dbReference>
<gene>
    <name evidence="10" type="primary">Tf2-6_9</name>
    <name evidence="10" type="ORF">NGRA_3057</name>
</gene>
<comment type="caution">
    <text evidence="10">The sequence shown here is derived from an EMBL/GenBank/DDBJ whole genome shotgun (WGS) entry which is preliminary data.</text>
</comment>
<dbReference type="Gene3D" id="1.10.340.70">
    <property type="match status" value="1"/>
</dbReference>
<keyword evidence="5" id="KW-0378">Hydrolase</keyword>
<dbReference type="Pfam" id="PF13975">
    <property type="entry name" value="gag-asp_proteas"/>
    <property type="match status" value="1"/>
</dbReference>
<dbReference type="SUPFAM" id="SSF56672">
    <property type="entry name" value="DNA/RNA polymerases"/>
    <property type="match status" value="1"/>
</dbReference>
<dbReference type="PROSITE" id="PS50994">
    <property type="entry name" value="INTEGRASE"/>
    <property type="match status" value="1"/>
</dbReference>
<dbReference type="InterPro" id="IPR036397">
    <property type="entry name" value="RNaseH_sf"/>
</dbReference>
<keyword evidence="2" id="KW-0548">Nucleotidyltransferase</keyword>
<dbReference type="InterPro" id="IPR041577">
    <property type="entry name" value="RT_RNaseH_2"/>
</dbReference>
<feature type="domain" description="Reverse transcriptase" evidence="8">
    <location>
        <begin position="534"/>
        <end position="711"/>
    </location>
</feature>
<dbReference type="InterPro" id="IPR001995">
    <property type="entry name" value="Peptidase_A2_cat"/>
</dbReference>
<feature type="domain" description="Integrase catalytic" evidence="9">
    <location>
        <begin position="1033"/>
        <end position="1185"/>
    </location>
</feature>
<dbReference type="GO" id="GO:0015074">
    <property type="term" value="P:DNA integration"/>
    <property type="evidence" value="ECO:0007669"/>
    <property type="project" value="InterPro"/>
</dbReference>
<reference evidence="10 11" key="1">
    <citation type="journal article" date="2020" name="Genome Biol. Evol.">
        <title>Comparative genomics of strictly vertically transmitted, feminizing microsporidia endosymbionts of amphipod crustaceans.</title>
        <authorList>
            <person name="Cormier A."/>
            <person name="Chebbi M.A."/>
            <person name="Giraud I."/>
            <person name="Wattier R."/>
            <person name="Teixeira M."/>
            <person name="Gilbert C."/>
            <person name="Rigaud T."/>
            <person name="Cordaux R."/>
        </authorList>
    </citation>
    <scope>NUCLEOTIDE SEQUENCE [LARGE SCALE GENOMIC DNA]</scope>
    <source>
        <strain evidence="10 11">Ou3-Ou53</strain>
    </source>
</reference>
<keyword evidence="11" id="KW-1185">Reference proteome</keyword>
<dbReference type="Gene3D" id="3.30.70.270">
    <property type="match status" value="2"/>
</dbReference>
<dbReference type="GO" id="GO:0003676">
    <property type="term" value="F:nucleic acid binding"/>
    <property type="evidence" value="ECO:0007669"/>
    <property type="project" value="InterPro"/>
</dbReference>
<evidence type="ECO:0000256" key="5">
    <source>
        <dbReference type="ARBA" id="ARBA00022801"/>
    </source>
</evidence>
<dbReference type="InterPro" id="IPR050951">
    <property type="entry name" value="Retrovirus_Pol_polyprotein"/>
</dbReference>
<dbReference type="OrthoDB" id="198652at2759"/>
<organism evidence="10 11">
    <name type="scientific">Nosema granulosis</name>
    <dbReference type="NCBI Taxonomy" id="83296"/>
    <lineage>
        <taxon>Eukaryota</taxon>
        <taxon>Fungi</taxon>
        <taxon>Fungi incertae sedis</taxon>
        <taxon>Microsporidia</taxon>
        <taxon>Nosematidae</taxon>
        <taxon>Nosema</taxon>
    </lineage>
</organism>
<dbReference type="CDD" id="cd01647">
    <property type="entry name" value="RT_LTR"/>
    <property type="match status" value="1"/>
</dbReference>
<evidence type="ECO:0000256" key="3">
    <source>
        <dbReference type="ARBA" id="ARBA00022722"/>
    </source>
</evidence>
<proteinExistence type="predicted"/>
<dbReference type="InterPro" id="IPR005162">
    <property type="entry name" value="Retrotrans_gag_dom"/>
</dbReference>
<feature type="domain" description="Peptidase A2" evidence="7">
    <location>
        <begin position="340"/>
        <end position="449"/>
    </location>
</feature>
<dbReference type="InterPro" id="IPR021109">
    <property type="entry name" value="Peptidase_aspartic_dom_sf"/>
</dbReference>
<dbReference type="CDD" id="cd00303">
    <property type="entry name" value="retropepsin_like"/>
    <property type="match status" value="1"/>
</dbReference>
<dbReference type="Gene3D" id="3.30.420.10">
    <property type="entry name" value="Ribonuclease H-like superfamily/Ribonuclease H"/>
    <property type="match status" value="1"/>
</dbReference>
<evidence type="ECO:0000259" key="7">
    <source>
        <dbReference type="PROSITE" id="PS50175"/>
    </source>
</evidence>
<evidence type="ECO:0000259" key="9">
    <source>
        <dbReference type="PROSITE" id="PS50994"/>
    </source>
</evidence>